<comment type="pathway">
    <text evidence="1">Purine metabolism; 7-cyano-7-deazaguanine biosynthesis.</text>
</comment>
<evidence type="ECO:0000256" key="2">
    <source>
        <dbReference type="ARBA" id="ARBA00022598"/>
    </source>
</evidence>
<dbReference type="InterPro" id="IPR018317">
    <property type="entry name" value="QueC"/>
</dbReference>
<sequence length="198" mass="22550">MNNKKKNVSILLSGGLDSTTLIEYYKQYNYEINGIHFQYNQSAKNTEWEACKNIANYYDIEVKNLKLGLPILNFEGQIQCRNSLFIFGAAANIKPSENVTLAYGAHSGTPYYDCSINFVSSAQTILDGYFGGTVSIEAPFIRWSKEDILKFSLMKKVPIELTYSCEKKEYIECGKCPSCLDRRALTSAYKEYLQKKEN</sequence>
<evidence type="ECO:0000256" key="6">
    <source>
        <dbReference type="ARBA" id="ARBA00022840"/>
    </source>
</evidence>
<dbReference type="GO" id="GO:0016874">
    <property type="term" value="F:ligase activity"/>
    <property type="evidence" value="ECO:0007669"/>
    <property type="project" value="UniProtKB-KW"/>
</dbReference>
<protein>
    <recommendedName>
        <fullName evidence="8">7-cyano-7-deazaguanine synthase</fullName>
        <ecNumber evidence="8">6.3.4.20</ecNumber>
    </recommendedName>
</protein>
<accession>A0A1I2L1Z3</accession>
<evidence type="ECO:0000256" key="7">
    <source>
        <dbReference type="ARBA" id="ARBA00037993"/>
    </source>
</evidence>
<dbReference type="Pfam" id="PF06508">
    <property type="entry name" value="QueC"/>
    <property type="match status" value="2"/>
</dbReference>
<gene>
    <name evidence="10" type="ORF">SAMN05216353_10711</name>
</gene>
<evidence type="ECO:0000256" key="8">
    <source>
        <dbReference type="ARBA" id="ARBA00039149"/>
    </source>
</evidence>
<dbReference type="EMBL" id="FOOG01000007">
    <property type="protein sequence ID" value="SFF72568.1"/>
    <property type="molecule type" value="Genomic_DNA"/>
</dbReference>
<reference evidence="11" key="1">
    <citation type="submission" date="2016-10" db="EMBL/GenBank/DDBJ databases">
        <authorList>
            <person name="Varghese N."/>
            <person name="Submissions S."/>
        </authorList>
    </citation>
    <scope>NUCLEOTIDE SEQUENCE [LARGE SCALE GENOMIC DNA]</scope>
    <source>
        <strain evidence="11">FP5</strain>
    </source>
</reference>
<dbReference type="EC" id="6.3.4.20" evidence="8"/>
<evidence type="ECO:0000256" key="1">
    <source>
        <dbReference type="ARBA" id="ARBA00005061"/>
    </source>
</evidence>
<dbReference type="Gene3D" id="3.40.50.620">
    <property type="entry name" value="HUPs"/>
    <property type="match status" value="1"/>
</dbReference>
<keyword evidence="11" id="KW-1185">Reference proteome</keyword>
<evidence type="ECO:0000256" key="3">
    <source>
        <dbReference type="ARBA" id="ARBA00022723"/>
    </source>
</evidence>
<dbReference type="GO" id="GO:0005524">
    <property type="term" value="F:ATP binding"/>
    <property type="evidence" value="ECO:0007669"/>
    <property type="project" value="UniProtKB-KW"/>
</dbReference>
<dbReference type="Proteomes" id="UP000198897">
    <property type="component" value="Unassembled WGS sequence"/>
</dbReference>
<dbReference type="GO" id="GO:0046872">
    <property type="term" value="F:metal ion binding"/>
    <property type="evidence" value="ECO:0007669"/>
    <property type="project" value="UniProtKB-KW"/>
</dbReference>
<dbReference type="OrthoDB" id="9789567at2"/>
<dbReference type="InterPro" id="IPR014729">
    <property type="entry name" value="Rossmann-like_a/b/a_fold"/>
</dbReference>
<keyword evidence="3" id="KW-0479">Metal-binding</keyword>
<keyword evidence="4" id="KW-0547">Nucleotide-binding</keyword>
<evidence type="ECO:0000313" key="10">
    <source>
        <dbReference type="EMBL" id="SFF72568.1"/>
    </source>
</evidence>
<keyword evidence="2" id="KW-0436">Ligase</keyword>
<dbReference type="RefSeq" id="WP_089751080.1">
    <property type="nucleotide sequence ID" value="NZ_FOOG01000007.1"/>
</dbReference>
<comment type="similarity">
    <text evidence="7">Belongs to the QueC family.</text>
</comment>
<comment type="catalytic activity">
    <reaction evidence="9">
        <text>7-carboxy-7-carbaguanine + NH4(+) + 2 ATP = 7-cyano-7-carbaguanine + 2 AMP + 2 diphosphate + 2 H(+)</text>
        <dbReference type="Rhea" id="RHEA:27982"/>
        <dbReference type="ChEBI" id="CHEBI:15378"/>
        <dbReference type="ChEBI" id="CHEBI:28938"/>
        <dbReference type="ChEBI" id="CHEBI:30616"/>
        <dbReference type="ChEBI" id="CHEBI:33019"/>
        <dbReference type="ChEBI" id="CHEBI:45075"/>
        <dbReference type="ChEBI" id="CHEBI:61036"/>
        <dbReference type="ChEBI" id="CHEBI:456215"/>
        <dbReference type="EC" id="6.3.4.20"/>
    </reaction>
</comment>
<proteinExistence type="inferred from homology"/>
<evidence type="ECO:0000313" key="11">
    <source>
        <dbReference type="Proteomes" id="UP000198897"/>
    </source>
</evidence>
<organism evidence="10 11">
    <name type="scientific">Halobacillus alkaliphilus</name>
    <dbReference type="NCBI Taxonomy" id="396056"/>
    <lineage>
        <taxon>Bacteria</taxon>
        <taxon>Bacillati</taxon>
        <taxon>Bacillota</taxon>
        <taxon>Bacilli</taxon>
        <taxon>Bacillales</taxon>
        <taxon>Bacillaceae</taxon>
        <taxon>Halobacillus</taxon>
    </lineage>
</organism>
<dbReference type="AlphaFoldDB" id="A0A1I2L1Z3"/>
<name>A0A1I2L1Z3_9BACI</name>
<dbReference type="PANTHER" id="PTHR42914">
    <property type="entry name" value="7-CYANO-7-DEAZAGUANINE SYNTHASE"/>
    <property type="match status" value="1"/>
</dbReference>
<keyword evidence="5" id="KW-0862">Zinc</keyword>
<dbReference type="SUPFAM" id="SSF52402">
    <property type="entry name" value="Adenine nucleotide alpha hydrolases-like"/>
    <property type="match status" value="1"/>
</dbReference>
<evidence type="ECO:0000256" key="9">
    <source>
        <dbReference type="ARBA" id="ARBA00047890"/>
    </source>
</evidence>
<evidence type="ECO:0000256" key="4">
    <source>
        <dbReference type="ARBA" id="ARBA00022741"/>
    </source>
</evidence>
<evidence type="ECO:0000256" key="5">
    <source>
        <dbReference type="ARBA" id="ARBA00022833"/>
    </source>
</evidence>
<keyword evidence="6" id="KW-0067">ATP-binding</keyword>
<dbReference type="PANTHER" id="PTHR42914:SF1">
    <property type="entry name" value="7-CYANO-7-DEAZAGUANINE SYNTHASE"/>
    <property type="match status" value="1"/>
</dbReference>